<evidence type="ECO:0000313" key="2">
    <source>
        <dbReference type="Proteomes" id="UP000530571"/>
    </source>
</evidence>
<dbReference type="RefSeq" id="WP_183485171.1">
    <property type="nucleotide sequence ID" value="NZ_JACIDZ010000005.1"/>
</dbReference>
<evidence type="ECO:0000313" key="1">
    <source>
        <dbReference type="EMBL" id="MBB4121888.1"/>
    </source>
</evidence>
<dbReference type="AlphaFoldDB" id="A0A7W6KIN8"/>
<accession>A0A7W6KIN8</accession>
<keyword evidence="2" id="KW-1185">Reference proteome</keyword>
<name>A0A7W6KIN8_9HYPH</name>
<gene>
    <name evidence="1" type="ORF">GGR30_001814</name>
</gene>
<comment type="caution">
    <text evidence="1">The sequence shown here is derived from an EMBL/GenBank/DDBJ whole genome shotgun (WGS) entry which is preliminary data.</text>
</comment>
<dbReference type="Proteomes" id="UP000530571">
    <property type="component" value="Unassembled WGS sequence"/>
</dbReference>
<protein>
    <submittedName>
        <fullName evidence="1">Uncharacterized protein</fullName>
    </submittedName>
</protein>
<sequence length="356" mass="40573">MEVMRCVLHIGTEKTGTTLLQDWLYANKESLSERRIGLSDNLGGHNNFFISEYFQTNIDKWALEQNISNLAQKQRYFTGFRESLERELRVAAEKFDVFVMTSEFLHSRLRNIQNIENLKTFLFDNFEQVNVVCYFREQCSMATSLYTTDVLRECGLSLDDYLDNGVEPSEYYYDLCSVADNWSAVFGRGNCVFRVYDRRRFIEGDIRKDFLDAAGLDVSSGAFDSSLSVVNASLSELQGIALVTVNRMLPFFVGGTRRWNQNNIRAKQYLLSLPELRRGRIKSANPDRISDRFAQRNRTLFDCYFEGEDIFASTRAALAEVNLRSADAVTDHDRERAAALAAAVVREIGAGGPSLC</sequence>
<dbReference type="SUPFAM" id="SSF52540">
    <property type="entry name" value="P-loop containing nucleoside triphosphate hydrolases"/>
    <property type="match status" value="1"/>
</dbReference>
<proteinExistence type="predicted"/>
<dbReference type="EMBL" id="JACIDZ010000005">
    <property type="protein sequence ID" value="MBB4121888.1"/>
    <property type="molecule type" value="Genomic_DNA"/>
</dbReference>
<reference evidence="1 2" key="1">
    <citation type="submission" date="2020-08" db="EMBL/GenBank/DDBJ databases">
        <title>Genomic Encyclopedia of Type Strains, Phase IV (KMG-IV): sequencing the most valuable type-strain genomes for metagenomic binning, comparative biology and taxonomic classification.</title>
        <authorList>
            <person name="Goeker M."/>
        </authorList>
    </citation>
    <scope>NUCLEOTIDE SEQUENCE [LARGE SCALE GENOMIC DNA]</scope>
    <source>
        <strain evidence="1 2">DSM 28101</strain>
    </source>
</reference>
<organism evidence="1 2">
    <name type="scientific">Martelella radicis</name>
    <dbReference type="NCBI Taxonomy" id="1397476"/>
    <lineage>
        <taxon>Bacteria</taxon>
        <taxon>Pseudomonadati</taxon>
        <taxon>Pseudomonadota</taxon>
        <taxon>Alphaproteobacteria</taxon>
        <taxon>Hyphomicrobiales</taxon>
        <taxon>Aurantimonadaceae</taxon>
        <taxon>Martelella</taxon>
    </lineage>
</organism>
<dbReference type="InterPro" id="IPR027417">
    <property type="entry name" value="P-loop_NTPase"/>
</dbReference>
<dbReference type="Gene3D" id="3.40.50.300">
    <property type="entry name" value="P-loop containing nucleotide triphosphate hydrolases"/>
    <property type="match status" value="1"/>
</dbReference>